<comment type="caution">
    <text evidence="4">The sequence shown here is derived from an EMBL/GenBank/DDBJ whole genome shotgun (WGS) entry which is preliminary data.</text>
</comment>
<dbReference type="InterPro" id="IPR015158">
    <property type="entry name" value="Bud22_dom"/>
</dbReference>
<feature type="compositionally biased region" description="Polar residues" evidence="2">
    <location>
        <begin position="367"/>
        <end position="388"/>
    </location>
</feature>
<proteinExistence type="predicted"/>
<feature type="compositionally biased region" description="Low complexity" evidence="2">
    <location>
        <begin position="283"/>
        <end position="297"/>
    </location>
</feature>
<dbReference type="EMBL" id="LSSL01000706">
    <property type="protein sequence ID" value="OLY83906.1"/>
    <property type="molecule type" value="Genomic_DNA"/>
</dbReference>
<keyword evidence="1" id="KW-0175">Coiled coil</keyword>
<accession>A0A1R0H446</accession>
<evidence type="ECO:0000256" key="1">
    <source>
        <dbReference type="ARBA" id="ARBA00023054"/>
    </source>
</evidence>
<protein>
    <recommendedName>
        <fullName evidence="3">Bud22 domain-containing protein</fullName>
    </recommendedName>
</protein>
<dbReference type="PANTHER" id="PTHR23325">
    <property type="entry name" value="SERUM RESPONSE FACTOR-BINDING"/>
    <property type="match status" value="1"/>
</dbReference>
<feature type="compositionally biased region" description="Basic and acidic residues" evidence="2">
    <location>
        <begin position="391"/>
        <end position="403"/>
    </location>
</feature>
<dbReference type="PANTHER" id="PTHR23325:SF1">
    <property type="entry name" value="SERUM RESPONSE FACTOR-BINDING PROTEIN 1"/>
    <property type="match status" value="1"/>
</dbReference>
<reference evidence="4 5" key="1">
    <citation type="journal article" date="2016" name="Mol. Biol. Evol.">
        <title>Genome-Wide Survey of Gut Fungi (Harpellales) Reveals the First Horizontally Transferred Ubiquitin Gene from a Mosquito Host.</title>
        <authorList>
            <person name="Wang Y."/>
            <person name="White M.M."/>
            <person name="Kvist S."/>
            <person name="Moncalvo J.M."/>
        </authorList>
    </citation>
    <scope>NUCLEOTIDE SEQUENCE [LARGE SCALE GENOMIC DNA]</scope>
    <source>
        <strain evidence="4 5">ALG-7-W6</strain>
    </source>
</reference>
<dbReference type="InterPro" id="IPR037393">
    <property type="entry name" value="Bud22/SRFB1"/>
</dbReference>
<evidence type="ECO:0000259" key="3">
    <source>
        <dbReference type="Pfam" id="PF09073"/>
    </source>
</evidence>
<evidence type="ECO:0000313" key="4">
    <source>
        <dbReference type="EMBL" id="OLY83906.1"/>
    </source>
</evidence>
<dbReference type="AlphaFoldDB" id="A0A1R0H446"/>
<feature type="compositionally biased region" description="Low complexity" evidence="2">
    <location>
        <begin position="511"/>
        <end position="526"/>
    </location>
</feature>
<dbReference type="STRING" id="133383.A0A1R0H446"/>
<organism evidence="4 5">
    <name type="scientific">Smittium mucronatum</name>
    <dbReference type="NCBI Taxonomy" id="133383"/>
    <lineage>
        <taxon>Eukaryota</taxon>
        <taxon>Fungi</taxon>
        <taxon>Fungi incertae sedis</taxon>
        <taxon>Zoopagomycota</taxon>
        <taxon>Kickxellomycotina</taxon>
        <taxon>Harpellomycetes</taxon>
        <taxon>Harpellales</taxon>
        <taxon>Legeriomycetaceae</taxon>
        <taxon>Smittium</taxon>
    </lineage>
</organism>
<dbReference type="OrthoDB" id="2129696at2759"/>
<name>A0A1R0H446_9FUNG</name>
<feature type="compositionally biased region" description="Polar residues" evidence="2">
    <location>
        <begin position="221"/>
        <end position="233"/>
    </location>
</feature>
<feature type="region of interest" description="Disordered" evidence="2">
    <location>
        <begin position="481"/>
        <end position="532"/>
    </location>
</feature>
<feature type="compositionally biased region" description="Basic and acidic residues" evidence="2">
    <location>
        <begin position="210"/>
        <end position="220"/>
    </location>
</feature>
<feature type="compositionally biased region" description="Polar residues" evidence="2">
    <location>
        <begin position="435"/>
        <end position="445"/>
    </location>
</feature>
<sequence length="562" mass="62817">MFFTLKKALKRSETGAAMNKANSIVEKRKRKAEKQFKKNPTLPPISSDLQLSVRQNPLLDPKQDSNEKLQKIRIQKADQKISLDVDKISNKLFYDSFIANEKLANHFNQLEFSKSIEQNLPETNSENLESKCVESEAVGSKPADNAENADVLNENKSRFKKKNNYEQKSLKLLLGTKPVSDCLKGLDDVAMILQGVRKQVPPTKSNQTLVKEHENKESVKTKNNSKPELSLSKTDLKKKIASRFVDSLGGDESEGDMSDISMDSNFDSVGSLEGSGLDYNSFSDYNSGSDSESGSDNAINPLKKRLVNEPEVPVKKNRKGQRQRRMESERIHGVNAKHIQKNLKSSVRKNNTQFARYKKPLVGPNGQPVSSDQIQSSGNFKQQNSQFKNFKAKDNSSRTKDPEPSFGPGSTQSKKYGVYETEPQYAKNPAEPFKTGQSHESNLHTNRFDKSGTENLHPSWVAKQNERMKLAQLSSGQLKGNKIVFDQDGKSSSVSDMKSDGHSSHYRGQENSNKIGNNQSSSSGNILTTENMHPSWVAKQNERNRLAQLVSGQVKGKKIVFD</sequence>
<feature type="region of interest" description="Disordered" evidence="2">
    <location>
        <begin position="136"/>
        <end position="155"/>
    </location>
</feature>
<evidence type="ECO:0000313" key="5">
    <source>
        <dbReference type="Proteomes" id="UP000187455"/>
    </source>
</evidence>
<keyword evidence="5" id="KW-1185">Reference proteome</keyword>
<feature type="domain" description="Bud22" evidence="3">
    <location>
        <begin position="285"/>
        <end position="486"/>
    </location>
</feature>
<feature type="compositionally biased region" description="Polar residues" evidence="2">
    <location>
        <begin position="342"/>
        <end position="354"/>
    </location>
</feature>
<evidence type="ECO:0000256" key="2">
    <source>
        <dbReference type="SAM" id="MobiDB-lite"/>
    </source>
</evidence>
<dbReference type="Pfam" id="PF09073">
    <property type="entry name" value="BUD22"/>
    <property type="match status" value="1"/>
</dbReference>
<feature type="region of interest" description="Disordered" evidence="2">
    <location>
        <begin position="16"/>
        <end position="51"/>
    </location>
</feature>
<dbReference type="Proteomes" id="UP000187455">
    <property type="component" value="Unassembled WGS sequence"/>
</dbReference>
<gene>
    <name evidence="4" type="ORF">AYI68_g1945</name>
</gene>
<feature type="region of interest" description="Disordered" evidence="2">
    <location>
        <begin position="283"/>
        <end position="455"/>
    </location>
</feature>
<feature type="region of interest" description="Disordered" evidence="2">
    <location>
        <begin position="202"/>
        <end position="233"/>
    </location>
</feature>